<feature type="domain" description="CUB" evidence="12">
    <location>
        <begin position="23"/>
        <end position="81"/>
    </location>
</feature>
<dbReference type="SMART" id="SM00032">
    <property type="entry name" value="CCP"/>
    <property type="match status" value="2"/>
</dbReference>
<evidence type="ECO:0000256" key="10">
    <source>
        <dbReference type="SAM" id="Phobius"/>
    </source>
</evidence>
<dbReference type="OrthoDB" id="5804959at2759"/>
<dbReference type="SMART" id="SM00042">
    <property type="entry name" value="CUB"/>
    <property type="match status" value="1"/>
</dbReference>
<comment type="caution">
    <text evidence="8">Lacks conserved residue(s) required for the propagation of feature annotation.</text>
</comment>
<evidence type="ECO:0000256" key="7">
    <source>
        <dbReference type="ARBA" id="ARBA00023180"/>
    </source>
</evidence>
<feature type="compositionally biased region" description="Low complexity" evidence="9">
    <location>
        <begin position="175"/>
        <end position="186"/>
    </location>
</feature>
<evidence type="ECO:0000256" key="3">
    <source>
        <dbReference type="ARBA" id="ARBA00022729"/>
    </source>
</evidence>
<dbReference type="KEGG" id="bfo:118413623"/>
<dbReference type="FunFam" id="2.10.70.10:FF:000011">
    <property type="entry name" value="CUB and sushi domain-containing protein 3 isoform A"/>
    <property type="match status" value="1"/>
</dbReference>
<dbReference type="Pfam" id="PF00084">
    <property type="entry name" value="Sushi"/>
    <property type="match status" value="2"/>
</dbReference>
<feature type="domain" description="Sushi" evidence="13">
    <location>
        <begin position="119"/>
        <end position="176"/>
    </location>
</feature>
<reference evidence="15" key="3">
    <citation type="submission" date="2025-08" db="UniProtKB">
        <authorList>
            <consortium name="RefSeq"/>
        </authorList>
    </citation>
    <scope>IDENTIFICATION</scope>
</reference>
<accession>A0A9J7KYW3</accession>
<evidence type="ECO:0000256" key="9">
    <source>
        <dbReference type="SAM" id="MobiDB-lite"/>
    </source>
</evidence>
<dbReference type="PROSITE" id="PS01180">
    <property type="entry name" value="CUB"/>
    <property type="match status" value="1"/>
</dbReference>
<dbReference type="PANTHER" id="PTHR45656:SF4">
    <property type="entry name" value="PROTEIN CBR-CLEC-78"/>
    <property type="match status" value="1"/>
</dbReference>
<keyword evidence="4" id="KW-0677">Repeat</keyword>
<dbReference type="PROSITE" id="PS50923">
    <property type="entry name" value="SUSHI"/>
    <property type="match status" value="2"/>
</dbReference>
<feature type="chain" id="PRO_5039944799" evidence="11">
    <location>
        <begin position="22"/>
        <end position="296"/>
    </location>
</feature>
<feature type="region of interest" description="Disordered" evidence="9">
    <location>
        <begin position="172"/>
        <end position="192"/>
    </location>
</feature>
<evidence type="ECO:0000256" key="2">
    <source>
        <dbReference type="ARBA" id="ARBA00022659"/>
    </source>
</evidence>
<feature type="domain" description="Sushi" evidence="13">
    <location>
        <begin position="186"/>
        <end position="245"/>
    </location>
</feature>
<evidence type="ECO:0000256" key="5">
    <source>
        <dbReference type="ARBA" id="ARBA00023136"/>
    </source>
</evidence>
<evidence type="ECO:0000256" key="4">
    <source>
        <dbReference type="ARBA" id="ARBA00022737"/>
    </source>
</evidence>
<sequence length="296" mass="30719">MWRLKLVLAVSLVALFGEAHGQCGGTLSEETGELVSPGFPTGYPSNSECTWIIRGDVEDTILIFFDSFNVEADDSCRYDYLRYIYVAVVSPTTTTTPAPTTTTITTAQRAESGQPAQPGECSDPGTPPDGSRELSSLTHGSTVTFSCNDGFALVGAATLTCLDTGQWDASRPTCSASGSGQPPGSGHCSNPGLPTNGLSVLSDVQFRQGDSIQFYCDEGYELTGSSELLCDGTGAWSAQLPVCVPDGTLTSGTPTWAVACIAVGAVAGLGIIAAILYMLIKTPPKVRGGTGQVIPL</sequence>
<feature type="transmembrane region" description="Helical" evidence="10">
    <location>
        <begin position="256"/>
        <end position="280"/>
    </location>
</feature>
<dbReference type="InterPro" id="IPR000859">
    <property type="entry name" value="CUB_dom"/>
</dbReference>
<proteinExistence type="predicted"/>
<feature type="region of interest" description="Disordered" evidence="9">
    <location>
        <begin position="106"/>
        <end position="137"/>
    </location>
</feature>
<dbReference type="InterPro" id="IPR035976">
    <property type="entry name" value="Sushi/SCR/CCP_sf"/>
</dbReference>
<evidence type="ECO:0000259" key="13">
    <source>
        <dbReference type="PROSITE" id="PS50923"/>
    </source>
</evidence>
<protein>
    <submittedName>
        <fullName evidence="15">P-selectin-like</fullName>
    </submittedName>
</protein>
<organism evidence="14 15">
    <name type="scientific">Branchiostoma floridae</name>
    <name type="common">Florida lancelet</name>
    <name type="synonym">Amphioxus</name>
    <dbReference type="NCBI Taxonomy" id="7739"/>
    <lineage>
        <taxon>Eukaryota</taxon>
        <taxon>Metazoa</taxon>
        <taxon>Chordata</taxon>
        <taxon>Cephalochordata</taxon>
        <taxon>Leptocardii</taxon>
        <taxon>Amphioxiformes</taxon>
        <taxon>Branchiostomatidae</taxon>
        <taxon>Branchiostoma</taxon>
    </lineage>
</organism>
<evidence type="ECO:0000256" key="11">
    <source>
        <dbReference type="SAM" id="SignalP"/>
    </source>
</evidence>
<dbReference type="InterPro" id="IPR035914">
    <property type="entry name" value="Sperma_CUB_dom_sf"/>
</dbReference>
<keyword evidence="3 11" id="KW-0732">Signal</keyword>
<feature type="disulfide bond" evidence="8">
    <location>
        <begin position="216"/>
        <end position="243"/>
    </location>
</feature>
<dbReference type="InterPro" id="IPR051277">
    <property type="entry name" value="SEZ6_CSMD_C4BPB_Regulators"/>
</dbReference>
<feature type="disulfide bond" evidence="8">
    <location>
        <begin position="147"/>
        <end position="174"/>
    </location>
</feature>
<dbReference type="PANTHER" id="PTHR45656">
    <property type="entry name" value="PROTEIN CBR-CLEC-78"/>
    <property type="match status" value="1"/>
</dbReference>
<keyword evidence="6 8" id="KW-1015">Disulfide bond</keyword>
<dbReference type="InterPro" id="IPR000436">
    <property type="entry name" value="Sushi_SCR_CCP_dom"/>
</dbReference>
<dbReference type="GeneID" id="118413623"/>
<evidence type="ECO:0000256" key="6">
    <source>
        <dbReference type="ARBA" id="ARBA00023157"/>
    </source>
</evidence>
<keyword evidence="7" id="KW-0325">Glycoprotein</keyword>
<dbReference type="Proteomes" id="UP000001554">
    <property type="component" value="Chromosome 4"/>
</dbReference>
<reference evidence="14" key="2">
    <citation type="journal article" date="2020" name="Nat. Ecol. Evol.">
        <title>Deeply conserved synteny resolves early events in vertebrate evolution.</title>
        <authorList>
            <person name="Simakov O."/>
            <person name="Marletaz F."/>
            <person name="Yue J.X."/>
            <person name="O'Connell B."/>
            <person name="Jenkins J."/>
            <person name="Brandt A."/>
            <person name="Calef R."/>
            <person name="Tung C.H."/>
            <person name="Huang T.K."/>
            <person name="Schmutz J."/>
            <person name="Satoh N."/>
            <person name="Yu J.K."/>
            <person name="Putnam N.H."/>
            <person name="Green R.E."/>
            <person name="Rokhsar D.S."/>
        </authorList>
    </citation>
    <scope>NUCLEOTIDE SEQUENCE [LARGE SCALE GENOMIC DNA]</scope>
    <source>
        <strain evidence="14">S238N-H82</strain>
    </source>
</reference>
<dbReference type="Pfam" id="PF00431">
    <property type="entry name" value="CUB"/>
    <property type="match status" value="1"/>
</dbReference>
<evidence type="ECO:0000259" key="12">
    <source>
        <dbReference type="PROSITE" id="PS01180"/>
    </source>
</evidence>
<dbReference type="SUPFAM" id="SSF49854">
    <property type="entry name" value="Spermadhesin, CUB domain"/>
    <property type="match status" value="1"/>
</dbReference>
<keyword evidence="14" id="KW-1185">Reference proteome</keyword>
<evidence type="ECO:0000256" key="1">
    <source>
        <dbReference type="ARBA" id="ARBA00004370"/>
    </source>
</evidence>
<keyword evidence="10" id="KW-0812">Transmembrane</keyword>
<name>A0A9J7KYW3_BRAFL</name>
<dbReference type="Gene3D" id="2.60.120.290">
    <property type="entry name" value="Spermadhesin, CUB domain"/>
    <property type="match status" value="1"/>
</dbReference>
<evidence type="ECO:0000313" key="15">
    <source>
        <dbReference type="RefSeq" id="XP_035673042.1"/>
    </source>
</evidence>
<dbReference type="SUPFAM" id="SSF57535">
    <property type="entry name" value="Complement control module/SCR domain"/>
    <property type="match status" value="2"/>
</dbReference>
<dbReference type="CDD" id="cd00033">
    <property type="entry name" value="CCP"/>
    <property type="match status" value="2"/>
</dbReference>
<dbReference type="OMA" id="NSECTWI"/>
<keyword evidence="2 8" id="KW-0768">Sushi</keyword>
<gene>
    <name evidence="15" type="primary">LOC118413623</name>
</gene>
<dbReference type="GO" id="GO:0016020">
    <property type="term" value="C:membrane"/>
    <property type="evidence" value="ECO:0007669"/>
    <property type="project" value="UniProtKB-SubCell"/>
</dbReference>
<keyword evidence="10" id="KW-1133">Transmembrane helix</keyword>
<dbReference type="RefSeq" id="XP_035673042.1">
    <property type="nucleotide sequence ID" value="XM_035817149.1"/>
</dbReference>
<keyword evidence="5 10" id="KW-0472">Membrane</keyword>
<feature type="signal peptide" evidence="11">
    <location>
        <begin position="1"/>
        <end position="21"/>
    </location>
</feature>
<dbReference type="CDD" id="cd00041">
    <property type="entry name" value="CUB"/>
    <property type="match status" value="1"/>
</dbReference>
<comment type="subcellular location">
    <subcellularLocation>
        <location evidence="1">Membrane</location>
    </subcellularLocation>
</comment>
<evidence type="ECO:0000256" key="8">
    <source>
        <dbReference type="PROSITE-ProRule" id="PRU00302"/>
    </source>
</evidence>
<reference evidence="15" key="1">
    <citation type="journal article" date="2016" name="Genome Biol. Evol.">
        <title>Conserved non-coding elements in the most distant genera of cephalochordates: the Goldilocks principle.</title>
        <authorList>
            <person name="Yue J.X."/>
            <person name="Kozmikova I."/>
            <person name="Ono H."/>
            <person name="Nossa C.W."/>
            <person name="Kozmik Z."/>
            <person name="Putnam N.H."/>
            <person name="Yu J.K."/>
            <person name="Holland L.Z."/>
        </authorList>
    </citation>
    <scope>NUCLEOTIDE SEQUENCE</scope>
</reference>
<dbReference type="AlphaFoldDB" id="A0A9J7KYW3"/>
<dbReference type="Gene3D" id="2.10.70.10">
    <property type="entry name" value="Complement Module, domain 1"/>
    <property type="match status" value="2"/>
</dbReference>
<evidence type="ECO:0000313" key="14">
    <source>
        <dbReference type="Proteomes" id="UP000001554"/>
    </source>
</evidence>